<dbReference type="InterPro" id="IPR000917">
    <property type="entry name" value="Sulfatase_N"/>
</dbReference>
<proteinExistence type="inferred from homology"/>
<sequence length="981" mass="105727" precursor="true">MSIRDMLKPSRLMSKLRLGHVLAALFCSAITPLTASDVVVSFANVGSGFGDPTDPRSVPWVPSGAPGHTLTLEFAIGETGVVSLAASTDSTEPLFQSMVAQWGNASAGAVTDPSMRGQSFTLVGSCRGGTGGLTITENDGGGIGIQGENSNRIDGSNYGSDDANSTPETLRWTLRAPAGLALNFVDWSHADGEAGDVQVSDGTNKIDFANLSGTTGTSSLYGISLTNGDSLTFREIPDLRLTTGAAIAGFTFSMIAKVPTGPGSDSGGGDNPRTTLANWNPDALPVASKDAIINGHDVTIDHAVANSPAALQIVDGSLTLRDSGRLTVDSMSIGEKLESSVCLMLKGSTASLSHSGTGTFTVGSSCTVQTIPDPGGSSPLELDDGELVLEIGYEWILDGSDYTGSFTLGDRFFLANFGNLTGSTDGIRTRNFDLPADRRLELKATSTSLYYEVVAQTAAIGPNIIIINVDDMAGGQHFHFEGRDCLTPTLDKLVSSGLRFTSAFAAASVCGPSRYSLMTSRWPSRNTSEQFIARYPLGTLGRFGVSDTELEPDDQNLAAWLQQAGYRTGLVGKGHLTDDDLNQTANWPSKGLMTYPSNADPATDATTNAKMRHNHRVLCQRMRAFGFDYVSSYYKANLAELRNQSLNVHNQEWITKGALDFIEENRNERFFLYMAPTINHGPVRDDLSKTLGADKGYTSAGYLPNEDYSFMPERQSIIDEVTDAGKELISARETWLDYSIQALVNKLAALGIRDDTLILFTSDHGEKDLNSSRPGQGPLIFGKSSLYDLGMRVPLIINWPNGIDSPGHIYDELVSHVDIAPTLLALAGASSLPTRPVDGVSLLPVLNGSRTAVRDDLFAEIGYARAVRTKNRKYIAVRYTPDIDDLIDSGHLWERVEGNTATGEFTEPRPYYVDNRQLGSLAANSNPTYFDDDQLYNLDSDPDEDTNIYFQEPATASELKKRLFEYIGDIPDRPFRGFSDD</sequence>
<evidence type="ECO:0000313" key="5">
    <source>
        <dbReference type="EMBL" id="TWT95126.1"/>
    </source>
</evidence>
<dbReference type="InterPro" id="IPR017850">
    <property type="entry name" value="Alkaline_phosphatase_core_sf"/>
</dbReference>
<accession>A0A5C6A6Q7</accession>
<evidence type="ECO:0000256" key="3">
    <source>
        <dbReference type="SAM" id="SignalP"/>
    </source>
</evidence>
<feature type="chain" id="PRO_5022763505" evidence="3">
    <location>
        <begin position="36"/>
        <end position="981"/>
    </location>
</feature>
<keyword evidence="6" id="KW-1185">Reference proteome</keyword>
<dbReference type="Gene3D" id="3.30.1120.10">
    <property type="match status" value="1"/>
</dbReference>
<dbReference type="Pfam" id="PF00884">
    <property type="entry name" value="Sulfatase"/>
    <property type="match status" value="1"/>
</dbReference>
<feature type="compositionally biased region" description="Polar residues" evidence="2">
    <location>
        <begin position="147"/>
        <end position="164"/>
    </location>
</feature>
<evidence type="ECO:0000256" key="2">
    <source>
        <dbReference type="SAM" id="MobiDB-lite"/>
    </source>
</evidence>
<dbReference type="PANTHER" id="PTHR42693:SF33">
    <property type="entry name" value="ARYLSULFATASE"/>
    <property type="match status" value="1"/>
</dbReference>
<dbReference type="Proteomes" id="UP000316213">
    <property type="component" value="Unassembled WGS sequence"/>
</dbReference>
<protein>
    <submittedName>
        <fullName evidence="5">Arylsulfatase</fullName>
        <ecNumber evidence="5">3.1.6.1</ecNumber>
    </submittedName>
</protein>
<evidence type="ECO:0000313" key="6">
    <source>
        <dbReference type="Proteomes" id="UP000316213"/>
    </source>
</evidence>
<comment type="similarity">
    <text evidence="1">Belongs to the sulfatase family.</text>
</comment>
<dbReference type="SUPFAM" id="SSF53649">
    <property type="entry name" value="Alkaline phosphatase-like"/>
    <property type="match status" value="1"/>
</dbReference>
<reference evidence="5 6" key="1">
    <citation type="submission" date="2019-02" db="EMBL/GenBank/DDBJ databases">
        <title>Deep-cultivation of Planctomycetes and their phenomic and genomic characterization uncovers novel biology.</title>
        <authorList>
            <person name="Wiegand S."/>
            <person name="Jogler M."/>
            <person name="Boedeker C."/>
            <person name="Pinto D."/>
            <person name="Vollmers J."/>
            <person name="Rivas-Marin E."/>
            <person name="Kohn T."/>
            <person name="Peeters S.H."/>
            <person name="Heuer A."/>
            <person name="Rast P."/>
            <person name="Oberbeckmann S."/>
            <person name="Bunk B."/>
            <person name="Jeske O."/>
            <person name="Meyerdierks A."/>
            <person name="Storesund J.E."/>
            <person name="Kallscheuer N."/>
            <person name="Luecker S."/>
            <person name="Lage O.M."/>
            <person name="Pohl T."/>
            <person name="Merkel B.J."/>
            <person name="Hornburger P."/>
            <person name="Mueller R.-W."/>
            <person name="Bruemmer F."/>
            <person name="Labrenz M."/>
            <person name="Spormann A.M."/>
            <person name="Op Den Camp H."/>
            <person name="Overmann J."/>
            <person name="Amann R."/>
            <person name="Jetten M.S.M."/>
            <person name="Mascher T."/>
            <person name="Medema M.H."/>
            <person name="Devos D.P."/>
            <person name="Kaster A.-K."/>
            <person name="Ovreas L."/>
            <person name="Rohde M."/>
            <person name="Galperin M.Y."/>
            <person name="Jogler C."/>
        </authorList>
    </citation>
    <scope>NUCLEOTIDE SEQUENCE [LARGE SCALE GENOMIC DNA]</scope>
    <source>
        <strain evidence="5 6">Pla100</strain>
    </source>
</reference>
<dbReference type="EMBL" id="SJPM01000007">
    <property type="protein sequence ID" value="TWT95126.1"/>
    <property type="molecule type" value="Genomic_DNA"/>
</dbReference>
<name>A0A5C6A6Q7_9BACT</name>
<dbReference type="Gene3D" id="3.40.720.10">
    <property type="entry name" value="Alkaline Phosphatase, subunit A"/>
    <property type="match status" value="1"/>
</dbReference>
<comment type="caution">
    <text evidence="5">The sequence shown here is derived from an EMBL/GenBank/DDBJ whole genome shotgun (WGS) entry which is preliminary data.</text>
</comment>
<gene>
    <name evidence="5" type="ORF">Pla100_37100</name>
</gene>
<dbReference type="AlphaFoldDB" id="A0A5C6A6Q7"/>
<keyword evidence="5" id="KW-0378">Hydrolase</keyword>
<dbReference type="InterPro" id="IPR050738">
    <property type="entry name" value="Sulfatase"/>
</dbReference>
<feature type="domain" description="Sulfatase N-terminal" evidence="4">
    <location>
        <begin position="462"/>
        <end position="829"/>
    </location>
</feature>
<evidence type="ECO:0000256" key="1">
    <source>
        <dbReference type="ARBA" id="ARBA00008779"/>
    </source>
</evidence>
<dbReference type="EC" id="3.1.6.1" evidence="5"/>
<dbReference type="OrthoDB" id="9762941at2"/>
<keyword evidence="3" id="KW-0732">Signal</keyword>
<dbReference type="GO" id="GO:0004065">
    <property type="term" value="F:arylsulfatase activity"/>
    <property type="evidence" value="ECO:0007669"/>
    <property type="project" value="UniProtKB-EC"/>
</dbReference>
<organism evidence="5 6">
    <name type="scientific">Neorhodopirellula pilleata</name>
    <dbReference type="NCBI Taxonomy" id="2714738"/>
    <lineage>
        <taxon>Bacteria</taxon>
        <taxon>Pseudomonadati</taxon>
        <taxon>Planctomycetota</taxon>
        <taxon>Planctomycetia</taxon>
        <taxon>Pirellulales</taxon>
        <taxon>Pirellulaceae</taxon>
        <taxon>Neorhodopirellula</taxon>
    </lineage>
</organism>
<evidence type="ECO:0000259" key="4">
    <source>
        <dbReference type="Pfam" id="PF00884"/>
    </source>
</evidence>
<feature type="signal peptide" evidence="3">
    <location>
        <begin position="1"/>
        <end position="35"/>
    </location>
</feature>
<dbReference type="PANTHER" id="PTHR42693">
    <property type="entry name" value="ARYLSULFATASE FAMILY MEMBER"/>
    <property type="match status" value="1"/>
</dbReference>
<feature type="region of interest" description="Disordered" evidence="2">
    <location>
        <begin position="137"/>
        <end position="164"/>
    </location>
</feature>